<dbReference type="InterPro" id="IPR016160">
    <property type="entry name" value="Ald_DH_CS_CYS"/>
</dbReference>
<name>A0A1L3I337_9RHOB</name>
<dbReference type="EMBL" id="CP016364">
    <property type="protein sequence ID" value="APG46523.1"/>
    <property type="molecule type" value="Genomic_DNA"/>
</dbReference>
<dbReference type="InterPro" id="IPR016162">
    <property type="entry name" value="Ald_DH_N"/>
</dbReference>
<organism evidence="8 9">
    <name type="scientific">Phaeobacter porticola</name>
    <dbReference type="NCBI Taxonomy" id="1844006"/>
    <lineage>
        <taxon>Bacteria</taxon>
        <taxon>Pseudomonadati</taxon>
        <taxon>Pseudomonadota</taxon>
        <taxon>Alphaproteobacteria</taxon>
        <taxon>Rhodobacterales</taxon>
        <taxon>Roseobacteraceae</taxon>
        <taxon>Phaeobacter</taxon>
    </lineage>
</organism>
<evidence type="ECO:0000256" key="3">
    <source>
        <dbReference type="ARBA" id="ARBA00024226"/>
    </source>
</evidence>
<dbReference type="AlphaFoldDB" id="A0A1L3I337"/>
<evidence type="ECO:0000259" key="7">
    <source>
        <dbReference type="Pfam" id="PF00171"/>
    </source>
</evidence>
<evidence type="ECO:0000256" key="1">
    <source>
        <dbReference type="ARBA" id="ARBA00009986"/>
    </source>
</evidence>
<comment type="catalytic activity">
    <reaction evidence="4">
        <text>an aldehyde + NAD(+) + H2O = a carboxylate + NADH + 2 H(+)</text>
        <dbReference type="Rhea" id="RHEA:16185"/>
        <dbReference type="ChEBI" id="CHEBI:15377"/>
        <dbReference type="ChEBI" id="CHEBI:15378"/>
        <dbReference type="ChEBI" id="CHEBI:17478"/>
        <dbReference type="ChEBI" id="CHEBI:29067"/>
        <dbReference type="ChEBI" id="CHEBI:57540"/>
        <dbReference type="ChEBI" id="CHEBI:57945"/>
        <dbReference type="EC" id="1.2.1.3"/>
    </reaction>
</comment>
<evidence type="ECO:0000256" key="4">
    <source>
        <dbReference type="ARBA" id="ARBA00049194"/>
    </source>
</evidence>
<evidence type="ECO:0000256" key="6">
    <source>
        <dbReference type="RuleBase" id="RU003345"/>
    </source>
</evidence>
<keyword evidence="2 6" id="KW-0560">Oxidoreductase</keyword>
<dbReference type="OrthoDB" id="9812625at2"/>
<dbReference type="PANTHER" id="PTHR42804">
    <property type="entry name" value="ALDEHYDE DEHYDROGENASE"/>
    <property type="match status" value="1"/>
</dbReference>
<proteinExistence type="inferred from homology"/>
<gene>
    <name evidence="8" type="ORF">PhaeoP97_01096</name>
</gene>
<protein>
    <recommendedName>
        <fullName evidence="3">aldehyde dehydrogenase (NAD(+))</fullName>
        <ecNumber evidence="3">1.2.1.3</ecNumber>
    </recommendedName>
</protein>
<dbReference type="InterPro" id="IPR029510">
    <property type="entry name" value="Ald_DH_CS_GLU"/>
</dbReference>
<dbReference type="InterPro" id="IPR015590">
    <property type="entry name" value="Aldehyde_DH_dom"/>
</dbReference>
<dbReference type="STRING" id="1844006.PhaeoP97_01096"/>
<dbReference type="PROSITE" id="PS00070">
    <property type="entry name" value="ALDEHYDE_DEHYDR_CYS"/>
    <property type="match status" value="1"/>
</dbReference>
<dbReference type="InterPro" id="IPR016163">
    <property type="entry name" value="Ald_DH_C"/>
</dbReference>
<accession>A0A1L3I337</accession>
<evidence type="ECO:0000256" key="2">
    <source>
        <dbReference type="ARBA" id="ARBA00023002"/>
    </source>
</evidence>
<keyword evidence="9" id="KW-1185">Reference proteome</keyword>
<sequence>MKQSQKEMGFPIDAAVSQQAGGGIGELRTMSEAFAKMDLQYAFTAEDSSQQISLEPVGVAALIPPWNWPLAQVTLKLGAALAAGCTCVLKPSEMSPLVAILLADVRDDIGAPAGVFNLVQGDGATVGAQLTAHSKVDMVSITGSTRAGRAISISAAQTIKRVALELGGKSPSIVFADADLDKAIRETVGACFHNTGQNCNAPTRLLVQRPVYQDVLNRIKEFAPSIRVDMPQARGDHLGPLISQTQMERVQAYIEVAREEAIGKWTRRWQIRHRRLP</sequence>
<evidence type="ECO:0000313" key="8">
    <source>
        <dbReference type="EMBL" id="APG46523.1"/>
    </source>
</evidence>
<dbReference type="PANTHER" id="PTHR42804:SF1">
    <property type="entry name" value="ALDEHYDE DEHYDROGENASE-RELATED"/>
    <property type="match status" value="1"/>
</dbReference>
<reference evidence="9" key="1">
    <citation type="submission" date="2016-07" db="EMBL/GenBank/DDBJ databases">
        <title>Phaeobacter portensis sp. nov., a tropodithietic acid producing bacterium isolated from a German harbor.</title>
        <authorList>
            <person name="Freese H.M."/>
            <person name="Bunk B."/>
            <person name="Breider S."/>
            <person name="Brinkhoff T."/>
        </authorList>
    </citation>
    <scope>NUCLEOTIDE SEQUENCE [LARGE SCALE GENOMIC DNA]</scope>
    <source>
        <strain evidence="9">P97</strain>
    </source>
</reference>
<evidence type="ECO:0000313" key="9">
    <source>
        <dbReference type="Proteomes" id="UP000183859"/>
    </source>
</evidence>
<feature type="active site" evidence="5">
    <location>
        <position position="165"/>
    </location>
</feature>
<feature type="domain" description="Aldehyde dehydrogenase" evidence="7">
    <location>
        <begin position="4"/>
        <end position="261"/>
    </location>
</feature>
<dbReference type="GO" id="GO:0004029">
    <property type="term" value="F:aldehyde dehydrogenase (NAD+) activity"/>
    <property type="evidence" value="ECO:0007669"/>
    <property type="project" value="UniProtKB-EC"/>
</dbReference>
<dbReference type="KEGG" id="php:PhaeoP97_01096"/>
<dbReference type="SUPFAM" id="SSF53720">
    <property type="entry name" value="ALDH-like"/>
    <property type="match status" value="1"/>
</dbReference>
<dbReference type="PROSITE" id="PS00687">
    <property type="entry name" value="ALDEHYDE_DEHYDR_GLU"/>
    <property type="match status" value="1"/>
</dbReference>
<comment type="similarity">
    <text evidence="1 6">Belongs to the aldehyde dehydrogenase family.</text>
</comment>
<dbReference type="EC" id="1.2.1.3" evidence="3"/>
<dbReference type="Pfam" id="PF00171">
    <property type="entry name" value="Aldedh"/>
    <property type="match status" value="1"/>
</dbReference>
<dbReference type="Gene3D" id="3.40.605.10">
    <property type="entry name" value="Aldehyde Dehydrogenase, Chain A, domain 1"/>
    <property type="match status" value="1"/>
</dbReference>
<dbReference type="Proteomes" id="UP000183859">
    <property type="component" value="Chromosome"/>
</dbReference>
<dbReference type="Gene3D" id="3.40.309.10">
    <property type="entry name" value="Aldehyde Dehydrogenase, Chain A, domain 2"/>
    <property type="match status" value="1"/>
</dbReference>
<dbReference type="RefSeq" id="WP_157891232.1">
    <property type="nucleotide sequence ID" value="NZ_CP016364.1"/>
</dbReference>
<dbReference type="InterPro" id="IPR016161">
    <property type="entry name" value="Ald_DH/histidinol_DH"/>
</dbReference>
<evidence type="ECO:0000256" key="5">
    <source>
        <dbReference type="PROSITE-ProRule" id="PRU10007"/>
    </source>
</evidence>